<comment type="caution">
    <text evidence="1">The sequence shown here is derived from an EMBL/GenBank/DDBJ whole genome shotgun (WGS) entry which is preliminary data.</text>
</comment>
<feature type="non-terminal residue" evidence="1">
    <location>
        <position position="1"/>
    </location>
</feature>
<gene>
    <name evidence="1" type="ORF">RPERSI_LOCUS25169</name>
</gene>
<organism evidence="1 2">
    <name type="scientific">Racocetra persica</name>
    <dbReference type="NCBI Taxonomy" id="160502"/>
    <lineage>
        <taxon>Eukaryota</taxon>
        <taxon>Fungi</taxon>
        <taxon>Fungi incertae sedis</taxon>
        <taxon>Mucoromycota</taxon>
        <taxon>Glomeromycotina</taxon>
        <taxon>Glomeromycetes</taxon>
        <taxon>Diversisporales</taxon>
        <taxon>Gigasporaceae</taxon>
        <taxon>Racocetra</taxon>
    </lineage>
</organism>
<accession>A0ACA9RZN9</accession>
<sequence length="109" mass="12228">GESEIYKNPDYEYALLDDSHSDIQSELSCNSANTITSRTSNLVEGENSTFTEGENFTFSEDKNFTFTETVSNFIKAYSNSNLVENENLENNIDWLNSELDISSEAGSNE</sequence>
<dbReference type="EMBL" id="CAJVQC010082541">
    <property type="protein sequence ID" value="CAG8819610.1"/>
    <property type="molecule type" value="Genomic_DNA"/>
</dbReference>
<keyword evidence="2" id="KW-1185">Reference proteome</keyword>
<evidence type="ECO:0000313" key="1">
    <source>
        <dbReference type="EMBL" id="CAG8819610.1"/>
    </source>
</evidence>
<proteinExistence type="predicted"/>
<feature type="non-terminal residue" evidence="1">
    <location>
        <position position="109"/>
    </location>
</feature>
<protein>
    <submittedName>
        <fullName evidence="1">28100_t:CDS:1</fullName>
    </submittedName>
</protein>
<evidence type="ECO:0000313" key="2">
    <source>
        <dbReference type="Proteomes" id="UP000789920"/>
    </source>
</evidence>
<dbReference type="Proteomes" id="UP000789920">
    <property type="component" value="Unassembled WGS sequence"/>
</dbReference>
<name>A0ACA9RZN9_9GLOM</name>
<reference evidence="1" key="1">
    <citation type="submission" date="2021-06" db="EMBL/GenBank/DDBJ databases">
        <authorList>
            <person name="Kallberg Y."/>
            <person name="Tangrot J."/>
            <person name="Rosling A."/>
        </authorList>
    </citation>
    <scope>NUCLEOTIDE SEQUENCE</scope>
    <source>
        <strain evidence="1">MA461A</strain>
    </source>
</reference>